<dbReference type="PATRIC" id="fig|886882.15.peg.5475"/>
<reference evidence="1 2" key="1">
    <citation type="journal article" date="2011" name="J. Bacteriol.">
        <title>Complete genome sequence of Paenibacillus polymyxa SC2, a strain of plant growth-promoting Rhizobacterium with broad-spectrum antimicrobial activity.</title>
        <authorList>
            <person name="Ma M."/>
            <person name="Wang C."/>
            <person name="Ding Y."/>
            <person name="Li L."/>
            <person name="Shen D."/>
            <person name="Jiang X."/>
            <person name="Guan D."/>
            <person name="Cao F."/>
            <person name="Chen H."/>
            <person name="Feng R."/>
            <person name="Wang X."/>
            <person name="Ge Y."/>
            <person name="Yao L."/>
            <person name="Bing X."/>
            <person name="Yang X."/>
            <person name="Li J."/>
            <person name="Du B."/>
        </authorList>
    </citation>
    <scope>NUCLEOTIDE SEQUENCE [LARGE SCALE GENOMIC DNA]</scope>
    <source>
        <strain evidence="1 2">SC2</strain>
        <plasmid evidence="2">pSC2</plasmid>
    </source>
</reference>
<organism evidence="1 2">
    <name type="scientific">Paenibacillus polymyxa (strain SC2)</name>
    <name type="common">Bacillus polymyxa</name>
    <dbReference type="NCBI Taxonomy" id="886882"/>
    <lineage>
        <taxon>Bacteria</taxon>
        <taxon>Bacillati</taxon>
        <taxon>Bacillota</taxon>
        <taxon>Bacilli</taxon>
        <taxon>Bacillales</taxon>
        <taxon>Paenibacillaceae</taxon>
        <taxon>Paenibacillus</taxon>
    </lineage>
</organism>
<protein>
    <submittedName>
        <fullName evidence="1">Uncharacterized protein</fullName>
    </submittedName>
</protein>
<dbReference type="KEGG" id="ppm:PPSC2_26025"/>
<proteinExistence type="predicted"/>
<accession>A0A0D5ZCQ4</accession>
<evidence type="ECO:0000313" key="2">
    <source>
        <dbReference type="Proteomes" id="UP000006868"/>
    </source>
</evidence>
<sequence>MFVAGFLALTTVRLSNNIMYSRLTKHMSMNINSFKVYHEFSYVSQRAAIAERFQEEFIVAIETAITSDIHV</sequence>
<dbReference type="AlphaFoldDB" id="A0A0D5ZCQ4"/>
<keyword evidence="1" id="KW-0614">Plasmid</keyword>
<geneLocation type="plasmid" evidence="1 2">
    <name>pSC2</name>
</geneLocation>
<name>A0A0D5ZCQ4_PAEPS</name>
<dbReference type="EMBL" id="CP002214">
    <property type="protein sequence ID" value="AKA44341.1"/>
    <property type="molecule type" value="Genomic_DNA"/>
</dbReference>
<evidence type="ECO:0000313" key="1">
    <source>
        <dbReference type="EMBL" id="AKA44341.1"/>
    </source>
</evidence>
<dbReference type="HOGENOM" id="CLU_2736280_0_0_9"/>
<gene>
    <name evidence="1" type="ORF">PPSC2_26025</name>
</gene>
<dbReference type="Proteomes" id="UP000006868">
    <property type="component" value="Plasmid pSC2"/>
</dbReference>